<evidence type="ECO:0000256" key="3">
    <source>
        <dbReference type="RuleBase" id="RU363013"/>
    </source>
</evidence>
<comment type="catalytic activity">
    <reaction evidence="3">
        <text>D-glyceraldehyde 3-phosphate = dihydroxyacetone phosphate</text>
        <dbReference type="Rhea" id="RHEA:18585"/>
        <dbReference type="ChEBI" id="CHEBI:57642"/>
        <dbReference type="ChEBI" id="CHEBI:59776"/>
        <dbReference type="EC" id="5.3.1.1"/>
    </reaction>
</comment>
<evidence type="ECO:0000256" key="2">
    <source>
        <dbReference type="ARBA" id="ARBA00023235"/>
    </source>
</evidence>
<dbReference type="Gene3D" id="3.20.20.70">
    <property type="entry name" value="Aldolase class I"/>
    <property type="match status" value="1"/>
</dbReference>
<keyword evidence="5" id="KW-1185">Reference proteome</keyword>
<dbReference type="PANTHER" id="PTHR21139">
    <property type="entry name" value="TRIOSEPHOSPHATE ISOMERASE"/>
    <property type="match status" value="1"/>
</dbReference>
<name>A0ABY6HXG6_9ARCH</name>
<dbReference type="EMBL" id="CP104013">
    <property type="protein sequence ID" value="UYP48223.1"/>
    <property type="molecule type" value="Genomic_DNA"/>
</dbReference>
<dbReference type="PROSITE" id="PS51440">
    <property type="entry name" value="TIM_2"/>
    <property type="match status" value="1"/>
</dbReference>
<accession>A0ABY6HXG6</accession>
<comment type="similarity">
    <text evidence="3">Belongs to the triosephosphate isomerase family.</text>
</comment>
<comment type="pathway">
    <text evidence="3">Carbohydrate biosynthesis; gluconeogenesis.</text>
</comment>
<dbReference type="SUPFAM" id="SSF51351">
    <property type="entry name" value="Triosephosphate isomerase (TIM)"/>
    <property type="match status" value="1"/>
</dbReference>
<dbReference type="NCBIfam" id="TIGR00419">
    <property type="entry name" value="tim"/>
    <property type="match status" value="1"/>
</dbReference>
<comment type="pathway">
    <text evidence="3">Carbohydrate degradation; glycolysis; D-glyceraldehyde 3-phosphate from glycerone phosphate: step 1/1.</text>
</comment>
<evidence type="ECO:0000313" key="4">
    <source>
        <dbReference type="EMBL" id="UYP48223.1"/>
    </source>
</evidence>
<sequence>MRKFVIGGNWKMQIVKVDEAVSVAKEIATALEEIDMNGVDVFVAPSYHALFAVGQAIKGTKLKLAGQNMYFRDQGAFTGEISADSLLDCGCEYVLLGHSERRRIFGEDNAYINQKVKKALEKGLKPVLCIGETAKEKADGQTEAVNQKQLEESLADVSPEQMKNIVIAYEPVWAINNKFLNPDTEIKTATPDEADSIHKFIRKWLIDTFGNEIGNTIPIQYGGSMKDSNCEGLLSINDIDGGLIGGASLSAAKFKPIIEAATKLYQ</sequence>
<dbReference type="GO" id="GO:0016853">
    <property type="term" value="F:isomerase activity"/>
    <property type="evidence" value="ECO:0007669"/>
    <property type="project" value="UniProtKB-KW"/>
</dbReference>
<organism evidence="4 5">
    <name type="scientific">Candidatus Lokiarchaeum ossiferum</name>
    <dbReference type="NCBI Taxonomy" id="2951803"/>
    <lineage>
        <taxon>Archaea</taxon>
        <taxon>Promethearchaeati</taxon>
        <taxon>Promethearchaeota</taxon>
        <taxon>Promethearchaeia</taxon>
        <taxon>Promethearchaeales</taxon>
        <taxon>Promethearchaeaceae</taxon>
        <taxon>Candidatus Lokiarchaeum</taxon>
    </lineage>
</organism>
<proteinExistence type="inferred from homology"/>
<dbReference type="CDD" id="cd00311">
    <property type="entry name" value="TIM"/>
    <property type="match status" value="1"/>
</dbReference>
<gene>
    <name evidence="4" type="ORF">NEF87_004508</name>
</gene>
<dbReference type="EC" id="5.3.1.1" evidence="3"/>
<keyword evidence="3" id="KW-0312">Gluconeogenesis</keyword>
<protein>
    <recommendedName>
        <fullName evidence="3">Triosephosphate isomerase</fullName>
        <ecNumber evidence="3">5.3.1.1</ecNumber>
    </recommendedName>
</protein>
<dbReference type="Pfam" id="PF00121">
    <property type="entry name" value="TIM"/>
    <property type="match status" value="1"/>
</dbReference>
<dbReference type="InterPro" id="IPR013785">
    <property type="entry name" value="Aldolase_TIM"/>
</dbReference>
<keyword evidence="2 3" id="KW-0413">Isomerase</keyword>
<keyword evidence="1 3" id="KW-0963">Cytoplasm</keyword>
<dbReference type="InterPro" id="IPR035990">
    <property type="entry name" value="TIM_sf"/>
</dbReference>
<dbReference type="Proteomes" id="UP001208689">
    <property type="component" value="Chromosome"/>
</dbReference>
<evidence type="ECO:0000256" key="1">
    <source>
        <dbReference type="ARBA" id="ARBA00022490"/>
    </source>
</evidence>
<dbReference type="PANTHER" id="PTHR21139:SF42">
    <property type="entry name" value="TRIOSEPHOSPHATE ISOMERASE"/>
    <property type="match status" value="1"/>
</dbReference>
<dbReference type="InterPro" id="IPR022896">
    <property type="entry name" value="TrioseP_Isoase_bac/euk"/>
</dbReference>
<dbReference type="HAMAP" id="MF_00147_B">
    <property type="entry name" value="TIM_B"/>
    <property type="match status" value="1"/>
</dbReference>
<dbReference type="InterPro" id="IPR000652">
    <property type="entry name" value="Triosephosphate_isomerase"/>
</dbReference>
<comment type="subcellular location">
    <subcellularLocation>
        <location evidence="3">Cytoplasm</location>
    </subcellularLocation>
</comment>
<reference evidence="4" key="1">
    <citation type="submission" date="2022-09" db="EMBL/GenBank/DDBJ databases">
        <title>Actin cytoskeleton and complex cell architecture in an #Asgard archaeon.</title>
        <authorList>
            <person name="Ponce Toledo R.I."/>
            <person name="Schleper C."/>
            <person name="Rodrigues Oliveira T."/>
            <person name="Wollweber F."/>
            <person name="Xu J."/>
            <person name="Rittmann S."/>
            <person name="Klingl A."/>
            <person name="Pilhofer M."/>
        </authorList>
    </citation>
    <scope>NUCLEOTIDE SEQUENCE</scope>
    <source>
        <strain evidence="4">B-35</strain>
    </source>
</reference>
<keyword evidence="3" id="KW-0324">Glycolysis</keyword>
<evidence type="ECO:0000313" key="5">
    <source>
        <dbReference type="Proteomes" id="UP001208689"/>
    </source>
</evidence>